<keyword evidence="4 6" id="KW-0175">Coiled coil</keyword>
<feature type="coiled-coil region" evidence="6">
    <location>
        <begin position="680"/>
        <end position="714"/>
    </location>
</feature>
<dbReference type="PIRSF" id="PIRSF005719">
    <property type="entry name" value="SMC"/>
    <property type="match status" value="1"/>
</dbReference>
<feature type="coiled-coil region" evidence="6">
    <location>
        <begin position="269"/>
        <end position="391"/>
    </location>
</feature>
<reference evidence="8 9" key="1">
    <citation type="submission" date="2023-06" db="EMBL/GenBank/DDBJ databases">
        <title>Sporosarcina sp. nov., isolated from Korean traditional fermented seafood 'Jeotgal'.</title>
        <authorList>
            <person name="Yang A.-I."/>
            <person name="Shin N.-R."/>
        </authorList>
    </citation>
    <scope>NUCLEOTIDE SEQUENCE [LARGE SCALE GENOMIC DNA]</scope>
    <source>
        <strain evidence="8 9">KCTC3840</strain>
    </source>
</reference>
<comment type="caution">
    <text evidence="8">The sequence shown here is derived from an EMBL/GenBank/DDBJ whole genome shotgun (WGS) entry which is preliminary data.</text>
</comment>
<comment type="subcellular location">
    <subcellularLocation>
        <location evidence="6">Cytoplasm</location>
    </subcellularLocation>
</comment>
<evidence type="ECO:0000256" key="4">
    <source>
        <dbReference type="ARBA" id="ARBA00023054"/>
    </source>
</evidence>
<evidence type="ECO:0000256" key="3">
    <source>
        <dbReference type="ARBA" id="ARBA00022840"/>
    </source>
</evidence>
<evidence type="ECO:0000313" key="9">
    <source>
        <dbReference type="Proteomes" id="UP001280629"/>
    </source>
</evidence>
<feature type="coiled-coil region" evidence="6">
    <location>
        <begin position="420"/>
        <end position="482"/>
    </location>
</feature>
<feature type="coiled-coil region" evidence="6">
    <location>
        <begin position="778"/>
        <end position="861"/>
    </location>
</feature>
<dbReference type="Pfam" id="PF06470">
    <property type="entry name" value="SMC_hinge"/>
    <property type="match status" value="1"/>
</dbReference>
<dbReference type="SUPFAM" id="SSF75553">
    <property type="entry name" value="Smc hinge domain"/>
    <property type="match status" value="1"/>
</dbReference>
<evidence type="ECO:0000256" key="1">
    <source>
        <dbReference type="ARBA" id="ARBA00022490"/>
    </source>
</evidence>
<dbReference type="SUPFAM" id="SSF52540">
    <property type="entry name" value="P-loop containing nucleoside triphosphate hydrolases"/>
    <property type="match status" value="1"/>
</dbReference>
<dbReference type="Gene3D" id="3.30.70.1620">
    <property type="match status" value="1"/>
</dbReference>
<proteinExistence type="inferred from homology"/>
<keyword evidence="5 6" id="KW-0238">DNA-binding</keyword>
<dbReference type="InterPro" id="IPR011890">
    <property type="entry name" value="SMC_prok"/>
</dbReference>
<dbReference type="InterPro" id="IPR027417">
    <property type="entry name" value="P-loop_NTPase"/>
</dbReference>
<comment type="similarity">
    <text evidence="6">Belongs to the SMC family.</text>
</comment>
<keyword evidence="1 6" id="KW-0963">Cytoplasm</keyword>
<dbReference type="Pfam" id="PF02463">
    <property type="entry name" value="SMC_N"/>
    <property type="match status" value="1"/>
</dbReference>
<keyword evidence="3 6" id="KW-0067">ATP-binding</keyword>
<feature type="domain" description="SMC hinge" evidence="7">
    <location>
        <begin position="520"/>
        <end position="639"/>
    </location>
</feature>
<evidence type="ECO:0000256" key="2">
    <source>
        <dbReference type="ARBA" id="ARBA00022741"/>
    </source>
</evidence>
<dbReference type="InterPro" id="IPR024704">
    <property type="entry name" value="SMC"/>
</dbReference>
<evidence type="ECO:0000256" key="6">
    <source>
        <dbReference type="HAMAP-Rule" id="MF_01894"/>
    </source>
</evidence>
<dbReference type="InterPro" id="IPR010935">
    <property type="entry name" value="SMC_hinge"/>
</dbReference>
<evidence type="ECO:0000313" key="8">
    <source>
        <dbReference type="EMBL" id="MDW0109259.1"/>
    </source>
</evidence>
<keyword evidence="9" id="KW-1185">Reference proteome</keyword>
<dbReference type="SMART" id="SM00968">
    <property type="entry name" value="SMC_hinge"/>
    <property type="match status" value="1"/>
</dbReference>
<organism evidence="8 9">
    <name type="scientific">Sporosarcina aquimarina</name>
    <dbReference type="NCBI Taxonomy" id="114975"/>
    <lineage>
        <taxon>Bacteria</taxon>
        <taxon>Bacillati</taxon>
        <taxon>Bacillota</taxon>
        <taxon>Bacilli</taxon>
        <taxon>Bacillales</taxon>
        <taxon>Caryophanaceae</taxon>
        <taxon>Sporosarcina</taxon>
    </lineage>
</organism>
<name>A0ABU4FX29_9BACL</name>
<dbReference type="RefSeq" id="WP_317934704.1">
    <property type="nucleotide sequence ID" value="NZ_JAUBDH010000002.1"/>
</dbReference>
<gene>
    <name evidence="6 8" type="primary">smc</name>
    <name evidence="8" type="ORF">QT716_04230</name>
</gene>
<accession>A0ABU4FX29</accession>
<dbReference type="InterPro" id="IPR036277">
    <property type="entry name" value="SMC_hinge_sf"/>
</dbReference>
<evidence type="ECO:0000259" key="7">
    <source>
        <dbReference type="SMART" id="SM00968"/>
    </source>
</evidence>
<keyword evidence="2 6" id="KW-0547">Nucleotide-binding</keyword>
<dbReference type="EMBL" id="JAUBDH010000002">
    <property type="protein sequence ID" value="MDW0109259.1"/>
    <property type="molecule type" value="Genomic_DNA"/>
</dbReference>
<sequence>MFLKRLEIIGFKSFAEKVSIEFVPGVTAVVGPNGSGKSNVIDAIRWVLGEQSAKSLRGAKMQDVIFAGSDSRKPLNFAEVTLILDNTMGLFPLDYTEISVSRRVFRSGESSFQLNGQTCRLKDINDVFVDSGLGKEAFSIISQGRVDEILNSRPEDRRSIFDEAAGVLKYRMRKKKAEFKLIETDDNLDRILDILKELDDRMEPLAENAKAAERHEQLVAELRDSDVRLLNVEASHLQSELLENKNSVEEKTVMKVELEKEASTAEHRLQLDKATLANLDKKISDLQEQHVVSSSEAEKWEGRRLLSLEKQRNVNDRSTRLSEDLDSLKQQLQQLEVKKAELTDHNHETELQLSIKTEEMTSISRKLKRSLAETEQEIENLKSTYIEVLNEEATVRNELKHIGERLAGEQYSTEKTGRQTEVLRSKLDKLTELKEQQTAELETLKQNMKEAAQQAEMNRIQLKKTENQLTETQTMHQQAVNKRYELQGRLRALKSMEADFSGFYSGVKEVLVAKQADTLQGIEGAVAELISVDKKHMKAVETALGGAMQHIIATTERHARAAIGFLKKKNAGRATFLPLDVMKARYISKDVLSKVQQHPDFIGTGEQLVNVQAAYRNVAANLLGATIIAKTLNGASEIAKLSGYRFRVVTLDGDVVNAGGSLTGGGSKVQSTVFSRKAELETLTGQLDQLNHSIAAAEEKLSAIKLNIAGEMQKASVSSTKTDELQVEITRLDSYLQETTFEIRTAENEWKTIEAGRRGSEDTRSALVAKREELHLQSERLAAQQQELQTSVASLERLAADRRNEEQTLRERYSELREETAILREQVTNRSSLATAAEQELQDAKRKFAQTEEELQFLTSQEEGEVLAPEEIEKRISEETQIVANVRSELVANRSKREQLALSCDKQEAALKQTSDQIRFITSELSNLNVAFSRNEVKLESVLIRLLEDYGLHPDYKVPEDFNASETRIRVEQLKREIESLGPVNPGAVEEYKEVLERHTFLTDQRNDLLEAKTTLEEAMSEMDLEMKTRFSSTFEAVQQRFRTVFKEMFGGGEADLVLTNPENLLETGVDIIARPPGKKLQNLSLLSGGERALTAITLLFSIIEVRPVPFCILDEVEAALDEANVIRYSRYLKKFSEDTQFIVITHRKGTMEGADVLYGITMQESGVSRLLSVKMSEVPETALSTP</sequence>
<dbReference type="Gene3D" id="3.40.50.300">
    <property type="entry name" value="P-loop containing nucleotide triphosphate hydrolases"/>
    <property type="match status" value="2"/>
</dbReference>
<dbReference type="Proteomes" id="UP001280629">
    <property type="component" value="Unassembled WGS sequence"/>
</dbReference>
<comment type="subunit">
    <text evidence="6">Homodimer.</text>
</comment>
<comment type="domain">
    <text evidence="6">Contains large globular domains required for ATP hydrolysis at each terminus and a third globular domain forming a flexible hinge near the middle of the molecule. These domains are separated by coiled-coil structures.</text>
</comment>
<feature type="binding site" evidence="6">
    <location>
        <begin position="32"/>
        <end position="39"/>
    </location>
    <ligand>
        <name>ATP</name>
        <dbReference type="ChEBI" id="CHEBI:30616"/>
    </ligand>
</feature>
<dbReference type="InterPro" id="IPR003395">
    <property type="entry name" value="RecF/RecN/SMC_N"/>
</dbReference>
<comment type="function">
    <text evidence="6">Required for chromosome condensation and partitioning.</text>
</comment>
<protein>
    <recommendedName>
        <fullName evidence="6">Chromosome partition protein Smc</fullName>
    </recommendedName>
</protein>
<dbReference type="CDD" id="cd03278">
    <property type="entry name" value="ABC_SMC_barmotin"/>
    <property type="match status" value="2"/>
</dbReference>
<dbReference type="NCBIfam" id="TIGR02168">
    <property type="entry name" value="SMC_prok_B"/>
    <property type="match status" value="1"/>
</dbReference>
<dbReference type="PANTHER" id="PTHR43977">
    <property type="entry name" value="STRUCTURAL MAINTENANCE OF CHROMOSOMES PROTEIN 3"/>
    <property type="match status" value="1"/>
</dbReference>
<evidence type="ECO:0000256" key="5">
    <source>
        <dbReference type="ARBA" id="ARBA00023125"/>
    </source>
</evidence>
<dbReference type="Gene3D" id="1.20.1060.20">
    <property type="match status" value="1"/>
</dbReference>
<dbReference type="HAMAP" id="MF_01894">
    <property type="entry name" value="Smc_prok"/>
    <property type="match status" value="1"/>
</dbReference>